<reference evidence="3" key="1">
    <citation type="journal article" date="2019" name="Int. J. Syst. Evol. Microbiol.">
        <title>The Global Catalogue of Microorganisms (GCM) 10K type strain sequencing project: providing services to taxonomists for standard genome sequencing and annotation.</title>
        <authorList>
            <consortium name="The Broad Institute Genomics Platform"/>
            <consortium name="The Broad Institute Genome Sequencing Center for Infectious Disease"/>
            <person name="Wu L."/>
            <person name="Ma J."/>
        </authorList>
    </citation>
    <scope>NUCLEOTIDE SEQUENCE [LARGE SCALE GENOMIC DNA]</scope>
    <source>
        <strain evidence="3">NBRC 101365</strain>
    </source>
</reference>
<name>A0ABQ6CJE8_9HYPH</name>
<feature type="transmembrane region" description="Helical" evidence="1">
    <location>
        <begin position="79"/>
        <end position="101"/>
    </location>
</feature>
<evidence type="ECO:0000313" key="3">
    <source>
        <dbReference type="Proteomes" id="UP001156882"/>
    </source>
</evidence>
<dbReference type="Proteomes" id="UP001156882">
    <property type="component" value="Unassembled WGS sequence"/>
</dbReference>
<feature type="transmembrane region" description="Helical" evidence="1">
    <location>
        <begin position="238"/>
        <end position="267"/>
    </location>
</feature>
<keyword evidence="1" id="KW-0812">Transmembrane</keyword>
<sequence>MTTQVENALPTPREPLGVGSIISDALGIASRNILPFVVLTIPVLIAYGVYTLFMIRALGAQATMFTPGQVPDFSVLASIYLWQIPIYLVWIACFNAISLYADGKWNMRRQPIFSSLLAGTVRVPHVLAIWIMLAIPMIVFLTVVTSLLLHFVNVLWLDEALIWLGMIVISVLLFPFILAGQACVIGKTGPITALRQSAQLTQRYRWPLFGLLLLMMLVGILLMLGLMIELVIFRFIPILGAIVSVVTVLLLPTFFFAWYGTILAIAYGRLNLIKNGVPQTKIANVFD</sequence>
<keyword evidence="3" id="KW-1185">Reference proteome</keyword>
<protein>
    <recommendedName>
        <fullName evidence="4">Glycerophosphoryl diester phosphodiesterase membrane domain-containing protein</fullName>
    </recommendedName>
</protein>
<keyword evidence="1" id="KW-1133">Transmembrane helix</keyword>
<gene>
    <name evidence="2" type="ORF">GCM10007874_34800</name>
</gene>
<comment type="caution">
    <text evidence="2">The sequence shown here is derived from an EMBL/GenBank/DDBJ whole genome shotgun (WGS) entry which is preliminary data.</text>
</comment>
<keyword evidence="1" id="KW-0472">Membrane</keyword>
<dbReference type="RefSeq" id="WP_284313547.1">
    <property type="nucleotide sequence ID" value="NZ_BSPC01000028.1"/>
</dbReference>
<feature type="transmembrane region" description="Helical" evidence="1">
    <location>
        <begin position="161"/>
        <end position="185"/>
    </location>
</feature>
<accession>A0ABQ6CJE8</accession>
<feature type="transmembrane region" description="Helical" evidence="1">
    <location>
        <begin position="33"/>
        <end position="59"/>
    </location>
</feature>
<feature type="transmembrane region" description="Helical" evidence="1">
    <location>
        <begin position="127"/>
        <end position="149"/>
    </location>
</feature>
<evidence type="ECO:0008006" key="4">
    <source>
        <dbReference type="Google" id="ProtNLM"/>
    </source>
</evidence>
<evidence type="ECO:0000313" key="2">
    <source>
        <dbReference type="EMBL" id="GLS20463.1"/>
    </source>
</evidence>
<feature type="transmembrane region" description="Helical" evidence="1">
    <location>
        <begin position="206"/>
        <end position="232"/>
    </location>
</feature>
<evidence type="ECO:0000256" key="1">
    <source>
        <dbReference type="SAM" id="Phobius"/>
    </source>
</evidence>
<organism evidence="2 3">
    <name type="scientific">Labrys miyagiensis</name>
    <dbReference type="NCBI Taxonomy" id="346912"/>
    <lineage>
        <taxon>Bacteria</taxon>
        <taxon>Pseudomonadati</taxon>
        <taxon>Pseudomonadota</taxon>
        <taxon>Alphaproteobacteria</taxon>
        <taxon>Hyphomicrobiales</taxon>
        <taxon>Xanthobacteraceae</taxon>
        <taxon>Labrys</taxon>
    </lineage>
</organism>
<dbReference type="EMBL" id="BSPC01000028">
    <property type="protein sequence ID" value="GLS20463.1"/>
    <property type="molecule type" value="Genomic_DNA"/>
</dbReference>
<proteinExistence type="predicted"/>